<evidence type="ECO:0000313" key="2">
    <source>
        <dbReference type="EMBL" id="QHT83429.1"/>
    </source>
</evidence>
<dbReference type="AlphaFoldDB" id="A0A6C0HSD4"/>
<sequence length="279" mass="31671">MYSFSSWVFIALTCVYFWLKYRSNKATCIEMVNNNTPITTTTINISPLLIIYFLLYFVAVFSVSFSDALVTLSGTCPENTMNYGSALISCFCGWGAIFLVMVGVICFTSSKNLNMAAGFGDILGNPFVSKQMNDIFSTIMYPTSELKNKMDEENSKELVKAAETIMKTTNSYLLLVNKFTPYNFLDMWDNITPLMKSNENIEKYKEDLLYLVLLRNSIGEFFWYIYTGVFVCSFVSFLVLTNNCVTSIKELDSKMFDIPEPNNGGPKTSYVDYDGKNKL</sequence>
<dbReference type="EMBL" id="MN740009">
    <property type="protein sequence ID" value="QHT83429.1"/>
    <property type="molecule type" value="Genomic_DNA"/>
</dbReference>
<keyword evidence="1" id="KW-1133">Transmembrane helix</keyword>
<proteinExistence type="predicted"/>
<keyword evidence="1" id="KW-0812">Transmembrane</keyword>
<organism evidence="2">
    <name type="scientific">viral metagenome</name>
    <dbReference type="NCBI Taxonomy" id="1070528"/>
    <lineage>
        <taxon>unclassified sequences</taxon>
        <taxon>metagenomes</taxon>
        <taxon>organismal metagenomes</taxon>
    </lineage>
</organism>
<feature type="transmembrane region" description="Helical" evidence="1">
    <location>
        <begin position="42"/>
        <end position="63"/>
    </location>
</feature>
<protein>
    <submittedName>
        <fullName evidence="2">Uncharacterized protein</fullName>
    </submittedName>
</protein>
<reference evidence="2" key="1">
    <citation type="journal article" date="2020" name="Nature">
        <title>Giant virus diversity and host interactions through global metagenomics.</title>
        <authorList>
            <person name="Schulz F."/>
            <person name="Roux S."/>
            <person name="Paez-Espino D."/>
            <person name="Jungbluth S."/>
            <person name="Walsh D.A."/>
            <person name="Denef V.J."/>
            <person name="McMahon K.D."/>
            <person name="Konstantinidis K.T."/>
            <person name="Eloe-Fadrosh E.A."/>
            <person name="Kyrpides N.C."/>
            <person name="Woyke T."/>
        </authorList>
    </citation>
    <scope>NUCLEOTIDE SEQUENCE</scope>
    <source>
        <strain evidence="2">GVMAG-M-3300023184-167</strain>
    </source>
</reference>
<name>A0A6C0HSD4_9ZZZZ</name>
<feature type="transmembrane region" description="Helical" evidence="1">
    <location>
        <begin position="221"/>
        <end position="240"/>
    </location>
</feature>
<feature type="transmembrane region" description="Helical" evidence="1">
    <location>
        <begin position="6"/>
        <end position="21"/>
    </location>
</feature>
<evidence type="ECO:0000256" key="1">
    <source>
        <dbReference type="SAM" id="Phobius"/>
    </source>
</evidence>
<keyword evidence="1" id="KW-0472">Membrane</keyword>
<feature type="transmembrane region" description="Helical" evidence="1">
    <location>
        <begin position="83"/>
        <end position="107"/>
    </location>
</feature>
<accession>A0A6C0HSD4</accession>